<dbReference type="AlphaFoldDB" id="X1RWV8"/>
<dbReference type="Gene3D" id="3.30.590.10">
    <property type="entry name" value="Glutamine synthetase/guanido kinase, catalytic domain"/>
    <property type="match status" value="1"/>
</dbReference>
<comment type="caution">
    <text evidence="2">The sequence shown here is derived from an EMBL/GenBank/DDBJ whole genome shotgun (WGS) entry which is preliminary data.</text>
</comment>
<feature type="non-terminal residue" evidence="2">
    <location>
        <position position="1"/>
    </location>
</feature>
<protein>
    <recommendedName>
        <fullName evidence="1">GS catalytic domain-containing protein</fullName>
    </recommendedName>
</protein>
<evidence type="ECO:0000259" key="1">
    <source>
        <dbReference type="Pfam" id="PF00120"/>
    </source>
</evidence>
<dbReference type="SUPFAM" id="SSF55931">
    <property type="entry name" value="Glutamine synthetase/guanido kinase"/>
    <property type="match status" value="1"/>
</dbReference>
<organism evidence="2">
    <name type="scientific">marine sediment metagenome</name>
    <dbReference type="NCBI Taxonomy" id="412755"/>
    <lineage>
        <taxon>unclassified sequences</taxon>
        <taxon>metagenomes</taxon>
        <taxon>ecological metagenomes</taxon>
    </lineage>
</organism>
<dbReference type="EMBL" id="BARW01002765">
    <property type="protein sequence ID" value="GAI59959.1"/>
    <property type="molecule type" value="Genomic_DNA"/>
</dbReference>
<dbReference type="InterPro" id="IPR008146">
    <property type="entry name" value="Gln_synth_cat_dom"/>
</dbReference>
<evidence type="ECO:0000313" key="2">
    <source>
        <dbReference type="EMBL" id="GAI59959.1"/>
    </source>
</evidence>
<reference evidence="2" key="1">
    <citation type="journal article" date="2014" name="Front. Microbiol.">
        <title>High frequency of phylogenetically diverse reductive dehalogenase-homologous genes in deep subseafloor sedimentary metagenomes.</title>
        <authorList>
            <person name="Kawai M."/>
            <person name="Futagami T."/>
            <person name="Toyoda A."/>
            <person name="Takaki Y."/>
            <person name="Nishi S."/>
            <person name="Hori S."/>
            <person name="Arai W."/>
            <person name="Tsubouchi T."/>
            <person name="Morono Y."/>
            <person name="Uchiyama I."/>
            <person name="Ito T."/>
            <person name="Fujiyama A."/>
            <person name="Inagaki F."/>
            <person name="Takami H."/>
        </authorList>
    </citation>
    <scope>NUCLEOTIDE SEQUENCE</scope>
    <source>
        <strain evidence="2">Expedition CK06-06</strain>
    </source>
</reference>
<dbReference type="GO" id="GO:0004356">
    <property type="term" value="F:glutamine synthetase activity"/>
    <property type="evidence" value="ECO:0007669"/>
    <property type="project" value="InterPro"/>
</dbReference>
<dbReference type="InterPro" id="IPR014746">
    <property type="entry name" value="Gln_synth/guanido_kin_cat_dom"/>
</dbReference>
<name>X1RWV8_9ZZZZ</name>
<sequence length="43" mass="5396">DEVIKSALTDHILENYIEAKKEEWENYRIQVHQWELDRYLTIY</sequence>
<dbReference type="Pfam" id="PF00120">
    <property type="entry name" value="Gln-synt_C"/>
    <property type="match status" value="1"/>
</dbReference>
<feature type="domain" description="GS catalytic" evidence="1">
    <location>
        <begin position="1"/>
        <end position="39"/>
    </location>
</feature>
<proteinExistence type="predicted"/>
<gene>
    <name evidence="2" type="ORF">S12H4_07480</name>
</gene>
<accession>X1RWV8</accession>